<feature type="compositionally biased region" description="Low complexity" evidence="1">
    <location>
        <begin position="151"/>
        <end position="182"/>
    </location>
</feature>
<evidence type="ECO:0000256" key="3">
    <source>
        <dbReference type="SAM" id="SignalP"/>
    </source>
</evidence>
<keyword evidence="3" id="KW-0732">Signal</keyword>
<feature type="chain" id="PRO_5012657040" description="Mid2 domain-containing protein" evidence="3">
    <location>
        <begin position="20"/>
        <end position="267"/>
    </location>
</feature>
<dbReference type="Proteomes" id="UP000184383">
    <property type="component" value="Unassembled WGS sequence"/>
</dbReference>
<keyword evidence="5" id="KW-1185">Reference proteome</keyword>
<evidence type="ECO:0000256" key="1">
    <source>
        <dbReference type="SAM" id="MobiDB-lite"/>
    </source>
</evidence>
<name>A0A1L9R9K4_ASPWE</name>
<proteinExistence type="predicted"/>
<keyword evidence="2" id="KW-0812">Transmembrane</keyword>
<keyword evidence="2" id="KW-1133">Transmembrane helix</keyword>
<reference evidence="5" key="1">
    <citation type="journal article" date="2017" name="Genome Biol.">
        <title>Comparative genomics reveals high biological diversity and specific adaptations in the industrially and medically important fungal genus Aspergillus.</title>
        <authorList>
            <person name="de Vries R.P."/>
            <person name="Riley R."/>
            <person name="Wiebenga A."/>
            <person name="Aguilar-Osorio G."/>
            <person name="Amillis S."/>
            <person name="Uchima C.A."/>
            <person name="Anderluh G."/>
            <person name="Asadollahi M."/>
            <person name="Askin M."/>
            <person name="Barry K."/>
            <person name="Battaglia E."/>
            <person name="Bayram O."/>
            <person name="Benocci T."/>
            <person name="Braus-Stromeyer S.A."/>
            <person name="Caldana C."/>
            <person name="Canovas D."/>
            <person name="Cerqueira G.C."/>
            <person name="Chen F."/>
            <person name="Chen W."/>
            <person name="Choi C."/>
            <person name="Clum A."/>
            <person name="Dos Santos R.A."/>
            <person name="Damasio A.R."/>
            <person name="Diallinas G."/>
            <person name="Emri T."/>
            <person name="Fekete E."/>
            <person name="Flipphi M."/>
            <person name="Freyberg S."/>
            <person name="Gallo A."/>
            <person name="Gournas C."/>
            <person name="Habgood R."/>
            <person name="Hainaut M."/>
            <person name="Harispe M.L."/>
            <person name="Henrissat B."/>
            <person name="Hilden K.S."/>
            <person name="Hope R."/>
            <person name="Hossain A."/>
            <person name="Karabika E."/>
            <person name="Karaffa L."/>
            <person name="Karanyi Z."/>
            <person name="Krasevec N."/>
            <person name="Kuo A."/>
            <person name="Kusch H."/>
            <person name="LaButti K."/>
            <person name="Lagendijk E.L."/>
            <person name="Lapidus A."/>
            <person name="Levasseur A."/>
            <person name="Lindquist E."/>
            <person name="Lipzen A."/>
            <person name="Logrieco A.F."/>
            <person name="MacCabe A."/>
            <person name="Maekelae M.R."/>
            <person name="Malavazi I."/>
            <person name="Melin P."/>
            <person name="Meyer V."/>
            <person name="Mielnichuk N."/>
            <person name="Miskei M."/>
            <person name="Molnar A.P."/>
            <person name="Mule G."/>
            <person name="Ngan C.Y."/>
            <person name="Orejas M."/>
            <person name="Orosz E."/>
            <person name="Ouedraogo J.P."/>
            <person name="Overkamp K.M."/>
            <person name="Park H.-S."/>
            <person name="Perrone G."/>
            <person name="Piumi F."/>
            <person name="Punt P.J."/>
            <person name="Ram A.F."/>
            <person name="Ramon A."/>
            <person name="Rauscher S."/>
            <person name="Record E."/>
            <person name="Riano-Pachon D.M."/>
            <person name="Robert V."/>
            <person name="Roehrig J."/>
            <person name="Ruller R."/>
            <person name="Salamov A."/>
            <person name="Salih N.S."/>
            <person name="Samson R.A."/>
            <person name="Sandor E."/>
            <person name="Sanguinetti M."/>
            <person name="Schuetze T."/>
            <person name="Sepcic K."/>
            <person name="Shelest E."/>
            <person name="Sherlock G."/>
            <person name="Sophianopoulou V."/>
            <person name="Squina F.M."/>
            <person name="Sun H."/>
            <person name="Susca A."/>
            <person name="Todd R.B."/>
            <person name="Tsang A."/>
            <person name="Unkles S.E."/>
            <person name="van de Wiele N."/>
            <person name="van Rossen-Uffink D."/>
            <person name="Oliveira J.V."/>
            <person name="Vesth T.C."/>
            <person name="Visser J."/>
            <person name="Yu J.-H."/>
            <person name="Zhou M."/>
            <person name="Andersen M.R."/>
            <person name="Archer D.B."/>
            <person name="Baker S.E."/>
            <person name="Benoit I."/>
            <person name="Brakhage A.A."/>
            <person name="Braus G.H."/>
            <person name="Fischer R."/>
            <person name="Frisvad J.C."/>
            <person name="Goldman G.H."/>
            <person name="Houbraken J."/>
            <person name="Oakley B."/>
            <person name="Pocsi I."/>
            <person name="Scazzocchio C."/>
            <person name="Seiboth B."/>
            <person name="vanKuyk P.A."/>
            <person name="Wortman J."/>
            <person name="Dyer P.S."/>
            <person name="Grigoriev I.V."/>
        </authorList>
    </citation>
    <scope>NUCLEOTIDE SEQUENCE [LARGE SCALE GENOMIC DNA]</scope>
    <source>
        <strain evidence="5">DTO 134E9</strain>
    </source>
</reference>
<evidence type="ECO:0000256" key="2">
    <source>
        <dbReference type="SAM" id="Phobius"/>
    </source>
</evidence>
<organism evidence="4 5">
    <name type="scientific">Aspergillus wentii DTO 134E9</name>
    <dbReference type="NCBI Taxonomy" id="1073089"/>
    <lineage>
        <taxon>Eukaryota</taxon>
        <taxon>Fungi</taxon>
        <taxon>Dikarya</taxon>
        <taxon>Ascomycota</taxon>
        <taxon>Pezizomycotina</taxon>
        <taxon>Eurotiomycetes</taxon>
        <taxon>Eurotiomycetidae</taxon>
        <taxon>Eurotiales</taxon>
        <taxon>Aspergillaceae</taxon>
        <taxon>Aspergillus</taxon>
        <taxon>Aspergillus subgen. Cremei</taxon>
    </lineage>
</organism>
<dbReference type="RefSeq" id="XP_040685279.1">
    <property type="nucleotide sequence ID" value="XM_040831540.1"/>
</dbReference>
<feature type="signal peptide" evidence="3">
    <location>
        <begin position="1"/>
        <end position="19"/>
    </location>
</feature>
<evidence type="ECO:0008006" key="6">
    <source>
        <dbReference type="Google" id="ProtNLM"/>
    </source>
</evidence>
<dbReference type="GeneID" id="63747388"/>
<dbReference type="STRING" id="1073089.A0A1L9R9K4"/>
<evidence type="ECO:0000313" key="4">
    <source>
        <dbReference type="EMBL" id="OJJ31602.1"/>
    </source>
</evidence>
<sequence length="267" mass="27739">MKLRLSLCLGLLWLAPALADTTCYNLDGSIAADDVPCESSGTSNCCNSNDLCMSNGLCYMQGWRGFSLTRGSCTDKSWGAKCYAPCSDYNRNSGYPIVNMGGFSGKSTNWCCGSVTYENGKATCAQGDSFTLETGRAVVGAAALANYTEKSTQSSNTSDASSPDSTSSSSSGSSSGSSSRDAAIGAGVGVPLGVIALASIGWALWERRGRKKAIAQGVPMQSEQIQGQGFTGHELGYRHPIEIGTSGRSVSELGTARSYKAPIEADT</sequence>
<feature type="region of interest" description="Disordered" evidence="1">
    <location>
        <begin position="150"/>
        <end position="182"/>
    </location>
</feature>
<feature type="transmembrane region" description="Helical" evidence="2">
    <location>
        <begin position="182"/>
        <end position="205"/>
    </location>
</feature>
<dbReference type="AlphaFoldDB" id="A0A1L9R9K4"/>
<accession>A0A1L9R9K4</accession>
<keyword evidence="2" id="KW-0472">Membrane</keyword>
<dbReference type="VEuPathDB" id="FungiDB:ASPWEDRAFT_176667"/>
<dbReference type="OrthoDB" id="5215637at2759"/>
<evidence type="ECO:0000313" key="5">
    <source>
        <dbReference type="Proteomes" id="UP000184383"/>
    </source>
</evidence>
<dbReference type="EMBL" id="KV878216">
    <property type="protein sequence ID" value="OJJ31602.1"/>
    <property type="molecule type" value="Genomic_DNA"/>
</dbReference>
<gene>
    <name evidence="4" type="ORF">ASPWEDRAFT_176667</name>
</gene>
<protein>
    <recommendedName>
        <fullName evidence="6">Mid2 domain-containing protein</fullName>
    </recommendedName>
</protein>